<evidence type="ECO:0000259" key="2">
    <source>
        <dbReference type="SMART" id="SM00867"/>
    </source>
</evidence>
<dbReference type="Gene3D" id="2.40.128.110">
    <property type="entry name" value="Lipid/polyisoprenoid-binding, YceI-like"/>
    <property type="match status" value="1"/>
</dbReference>
<dbReference type="EMBL" id="CP045652">
    <property type="protein sequence ID" value="QGA25685.1"/>
    <property type="molecule type" value="Genomic_DNA"/>
</dbReference>
<feature type="signal peptide" evidence="1">
    <location>
        <begin position="1"/>
        <end position="19"/>
    </location>
</feature>
<dbReference type="AlphaFoldDB" id="A0A5Q0Q6I5"/>
<dbReference type="InterPro" id="IPR007372">
    <property type="entry name" value="Lipid/polyisoprenoid-bd_YceI"/>
</dbReference>
<dbReference type="SMART" id="SM00867">
    <property type="entry name" value="YceI"/>
    <property type="match status" value="1"/>
</dbReference>
<evidence type="ECO:0000313" key="3">
    <source>
        <dbReference type="EMBL" id="QGA25685.1"/>
    </source>
</evidence>
<feature type="domain" description="Lipid/polyisoprenoid-binding YceI-like" evidence="2">
    <location>
        <begin position="46"/>
        <end position="211"/>
    </location>
</feature>
<proteinExistence type="predicted"/>
<name>A0A5Q0Q6I5_9SPHI</name>
<dbReference type="PROSITE" id="PS51257">
    <property type="entry name" value="PROKAR_LIPOPROTEIN"/>
    <property type="match status" value="1"/>
</dbReference>
<feature type="chain" id="PRO_5024921173" evidence="1">
    <location>
        <begin position="20"/>
        <end position="212"/>
    </location>
</feature>
<dbReference type="InterPro" id="IPR036761">
    <property type="entry name" value="TTHA0802/YceI-like_sf"/>
</dbReference>
<sequence>MKKITLLSAIAALVLASCAGNPEGKKAETKDSVATTTDSLAVTGVAYTVDAAASKVVWTGTKVTGKHTGTVAIKSGTINVENGSVTGGNFVLDMTTISSTDLEGEYKEKLDGHLKADDFFGVATHPEASFAITEVKPGTGAGDLSVSGNLTIKGVSKNITFDAKVVESTETGVKATANFNIVRADWGVTYEGKSDDLISKEINFDVTLVAKK</sequence>
<keyword evidence="4" id="KW-1185">Reference proteome</keyword>
<keyword evidence="1" id="KW-0732">Signal</keyword>
<evidence type="ECO:0000313" key="4">
    <source>
        <dbReference type="Proteomes" id="UP000326921"/>
    </source>
</evidence>
<dbReference type="PANTHER" id="PTHR34406">
    <property type="entry name" value="PROTEIN YCEI"/>
    <property type="match status" value="1"/>
</dbReference>
<evidence type="ECO:0000256" key="1">
    <source>
        <dbReference type="SAM" id="SignalP"/>
    </source>
</evidence>
<dbReference type="SUPFAM" id="SSF101874">
    <property type="entry name" value="YceI-like"/>
    <property type="match status" value="1"/>
</dbReference>
<dbReference type="RefSeq" id="WP_153510005.1">
    <property type="nucleotide sequence ID" value="NZ_CP045652.1"/>
</dbReference>
<dbReference type="Pfam" id="PF04264">
    <property type="entry name" value="YceI"/>
    <property type="match status" value="1"/>
</dbReference>
<reference evidence="3 4" key="1">
    <citation type="submission" date="2019-10" db="EMBL/GenBank/DDBJ databases">
        <authorList>
            <person name="Dong K."/>
        </authorList>
    </citation>
    <scope>NUCLEOTIDE SEQUENCE [LARGE SCALE GENOMIC DNA]</scope>
    <source>
        <strain evidence="4">dk4302</strain>
    </source>
</reference>
<organism evidence="3 4">
    <name type="scientific">Sphingobacterium zhuxiongii</name>
    <dbReference type="NCBI Taxonomy" id="2662364"/>
    <lineage>
        <taxon>Bacteria</taxon>
        <taxon>Pseudomonadati</taxon>
        <taxon>Bacteroidota</taxon>
        <taxon>Sphingobacteriia</taxon>
        <taxon>Sphingobacteriales</taxon>
        <taxon>Sphingobacteriaceae</taxon>
        <taxon>Sphingobacterium</taxon>
    </lineage>
</organism>
<dbReference type="KEGG" id="sphe:GFH32_04830"/>
<dbReference type="PANTHER" id="PTHR34406:SF1">
    <property type="entry name" value="PROTEIN YCEI"/>
    <property type="match status" value="1"/>
</dbReference>
<dbReference type="Proteomes" id="UP000326921">
    <property type="component" value="Chromosome"/>
</dbReference>
<gene>
    <name evidence="3" type="ORF">GFH32_04830</name>
</gene>
<protein>
    <submittedName>
        <fullName evidence="3">YceI family protein</fullName>
    </submittedName>
</protein>
<accession>A0A5Q0Q6I5</accession>